<dbReference type="CDD" id="cd03230">
    <property type="entry name" value="ABC_DR_subfamily_A"/>
    <property type="match status" value="1"/>
</dbReference>
<name>A0ABY8PQP4_9BACT</name>
<evidence type="ECO:0000259" key="5">
    <source>
        <dbReference type="PROSITE" id="PS50893"/>
    </source>
</evidence>
<dbReference type="Gene3D" id="3.40.50.300">
    <property type="entry name" value="P-loop containing nucleotide triphosphate hydrolases"/>
    <property type="match status" value="1"/>
</dbReference>
<evidence type="ECO:0000256" key="1">
    <source>
        <dbReference type="ARBA" id="ARBA00005417"/>
    </source>
</evidence>
<protein>
    <submittedName>
        <fullName evidence="6">ABC transporter ATP-binding protein</fullName>
    </submittedName>
</protein>
<dbReference type="InterPro" id="IPR027417">
    <property type="entry name" value="P-loop_NTPase"/>
</dbReference>
<keyword evidence="7" id="KW-1185">Reference proteome</keyword>
<dbReference type="PANTHER" id="PTHR42711:SF5">
    <property type="entry name" value="ABC TRANSPORTER ATP-BINDING PROTEIN NATA"/>
    <property type="match status" value="1"/>
</dbReference>
<dbReference type="EMBL" id="CP069362">
    <property type="protein sequence ID" value="WGS64916.1"/>
    <property type="molecule type" value="Genomic_DNA"/>
</dbReference>
<sequence>MEKIIEIKNLTKIYKNGIKALKNINLTINRGEKVTIFGSNGAGKTTLIKTIGMFIIPDDGEIKIKEYDIKKESKQIKKLISIATSNERSFYYRLNLEENLNFFGMLNNLTGKELKKKVEKGLKEMGLYENRKIKYMEASTGMKRRLNLARALIKEAEIYLLDEPTNGVDIETKMKIYEMMEELSKNGKTIILASHDVSEIEKTDRIVVLKKGEITADIKTEELLEKTTRKNEERLLELIK</sequence>
<evidence type="ECO:0000256" key="4">
    <source>
        <dbReference type="ARBA" id="ARBA00022840"/>
    </source>
</evidence>
<evidence type="ECO:0000313" key="6">
    <source>
        <dbReference type="EMBL" id="WGS64916.1"/>
    </source>
</evidence>
<keyword evidence="4 6" id="KW-0067">ATP-binding</keyword>
<organism evidence="6 7">
    <name type="scientific">Marinitoga aeolica</name>
    <dbReference type="NCBI Taxonomy" id="2809031"/>
    <lineage>
        <taxon>Bacteria</taxon>
        <taxon>Thermotogati</taxon>
        <taxon>Thermotogota</taxon>
        <taxon>Thermotogae</taxon>
        <taxon>Petrotogales</taxon>
        <taxon>Petrotogaceae</taxon>
        <taxon>Marinitoga</taxon>
    </lineage>
</organism>
<dbReference type="GO" id="GO:0005524">
    <property type="term" value="F:ATP binding"/>
    <property type="evidence" value="ECO:0007669"/>
    <property type="project" value="UniProtKB-KW"/>
</dbReference>
<accession>A0ABY8PQP4</accession>
<dbReference type="SUPFAM" id="SSF52540">
    <property type="entry name" value="P-loop containing nucleoside triphosphate hydrolases"/>
    <property type="match status" value="1"/>
</dbReference>
<keyword evidence="3" id="KW-0547">Nucleotide-binding</keyword>
<comment type="similarity">
    <text evidence="1">Belongs to the ABC transporter superfamily.</text>
</comment>
<proteinExistence type="inferred from homology"/>
<evidence type="ECO:0000256" key="3">
    <source>
        <dbReference type="ARBA" id="ARBA00022741"/>
    </source>
</evidence>
<gene>
    <name evidence="6" type="ORF">JRV97_11260</name>
</gene>
<dbReference type="RefSeq" id="WP_280998956.1">
    <property type="nucleotide sequence ID" value="NZ_CP069362.1"/>
</dbReference>
<dbReference type="InterPro" id="IPR003593">
    <property type="entry name" value="AAA+_ATPase"/>
</dbReference>
<evidence type="ECO:0000313" key="7">
    <source>
        <dbReference type="Proteomes" id="UP001232493"/>
    </source>
</evidence>
<dbReference type="PROSITE" id="PS50893">
    <property type="entry name" value="ABC_TRANSPORTER_2"/>
    <property type="match status" value="1"/>
</dbReference>
<keyword evidence="2" id="KW-0813">Transport</keyword>
<dbReference type="Proteomes" id="UP001232493">
    <property type="component" value="Chromosome"/>
</dbReference>
<dbReference type="InterPro" id="IPR003439">
    <property type="entry name" value="ABC_transporter-like_ATP-bd"/>
</dbReference>
<dbReference type="InterPro" id="IPR050763">
    <property type="entry name" value="ABC_transporter_ATP-binding"/>
</dbReference>
<dbReference type="PANTHER" id="PTHR42711">
    <property type="entry name" value="ABC TRANSPORTER ATP-BINDING PROTEIN"/>
    <property type="match status" value="1"/>
</dbReference>
<dbReference type="SMART" id="SM00382">
    <property type="entry name" value="AAA"/>
    <property type="match status" value="1"/>
</dbReference>
<dbReference type="Pfam" id="PF00005">
    <property type="entry name" value="ABC_tran"/>
    <property type="match status" value="1"/>
</dbReference>
<reference evidence="6 7" key="1">
    <citation type="submission" date="2021-02" db="EMBL/GenBank/DDBJ databases">
        <title>Characterization of Marinitoga sp. nov. str. BP5-C20A.</title>
        <authorList>
            <person name="Erauso G."/>
            <person name="Postec A."/>
        </authorList>
    </citation>
    <scope>NUCLEOTIDE SEQUENCE [LARGE SCALE GENOMIC DNA]</scope>
    <source>
        <strain evidence="6 7">BP5-C20A</strain>
    </source>
</reference>
<evidence type="ECO:0000256" key="2">
    <source>
        <dbReference type="ARBA" id="ARBA00022448"/>
    </source>
</evidence>
<feature type="domain" description="ABC transporter" evidence="5">
    <location>
        <begin position="5"/>
        <end position="236"/>
    </location>
</feature>